<comment type="caution">
    <text evidence="4">The sequence shown here is derived from an EMBL/GenBank/DDBJ whole genome shotgun (WGS) entry which is preliminary data.</text>
</comment>
<feature type="domain" description="Coenzyme Q-binding protein COQ10 START" evidence="3">
    <location>
        <begin position="41"/>
        <end position="163"/>
    </location>
</feature>
<dbReference type="Gene3D" id="3.30.530.20">
    <property type="match status" value="1"/>
</dbReference>
<dbReference type="PANTHER" id="PTHR12901">
    <property type="entry name" value="SPERM PROTEIN HOMOLOG"/>
    <property type="match status" value="1"/>
</dbReference>
<dbReference type="CDD" id="cd07813">
    <property type="entry name" value="COQ10p_like"/>
    <property type="match status" value="1"/>
</dbReference>
<keyword evidence="2" id="KW-1277">Toxin-antitoxin system</keyword>
<evidence type="ECO:0000259" key="3">
    <source>
        <dbReference type="Pfam" id="PF03364"/>
    </source>
</evidence>
<dbReference type="SUPFAM" id="SSF55961">
    <property type="entry name" value="Bet v1-like"/>
    <property type="match status" value="1"/>
</dbReference>
<sequence>MAIFAQSPVTNKINLENLGKIALLEFGERMPQVEKSALVMYSTQEMFNLVNDVDAYPAFLPHCSGARVIDTSDQGMTASLEISKAGLTKWFTTKNQYEGNRVRMQLVDGPFKSLHGYWEFIELDEQACKVCLKLEFEFANKLVELAFGRIFNEVAKNMVSAFTQRAKIVYGVRS</sequence>
<evidence type="ECO:0000256" key="2">
    <source>
        <dbReference type="ARBA" id="ARBA00022649"/>
    </source>
</evidence>
<dbReference type="AlphaFoldDB" id="A0A8T0CA38"/>
<dbReference type="Pfam" id="PF03364">
    <property type="entry name" value="Polyketide_cyc"/>
    <property type="match status" value="1"/>
</dbReference>
<organism evidence="4 5">
    <name type="scientific">Pseudoalteromonas rubra</name>
    <dbReference type="NCBI Taxonomy" id="43658"/>
    <lineage>
        <taxon>Bacteria</taxon>
        <taxon>Pseudomonadati</taxon>
        <taxon>Pseudomonadota</taxon>
        <taxon>Gammaproteobacteria</taxon>
        <taxon>Alteromonadales</taxon>
        <taxon>Pseudoalteromonadaceae</taxon>
        <taxon>Pseudoalteromonas</taxon>
    </lineage>
</organism>
<name>A0A8T0CA38_9GAMM</name>
<comment type="similarity">
    <text evidence="1">Belongs to the ribosome association toxin RatA family.</text>
</comment>
<evidence type="ECO:0000256" key="1">
    <source>
        <dbReference type="ARBA" id="ARBA00008918"/>
    </source>
</evidence>
<dbReference type="InterPro" id="IPR005031">
    <property type="entry name" value="COQ10_START"/>
</dbReference>
<reference evidence="4 5" key="1">
    <citation type="journal article" date="2012" name="J. Bacteriol.">
        <title>Genome sequence of the cycloprodigiosin-producing bacterial strain Pseudoalteromonas rubra ATCC 29570(T).</title>
        <authorList>
            <person name="Xie B.B."/>
            <person name="Shu Y.L."/>
            <person name="Qin Q.L."/>
            <person name="Rong J.C."/>
            <person name="Zhang X.Y."/>
            <person name="Chen X.L."/>
            <person name="Zhou B.C."/>
            <person name="Zhang Y.Z."/>
        </authorList>
    </citation>
    <scope>NUCLEOTIDE SEQUENCE [LARGE SCALE GENOMIC DNA]</scope>
    <source>
        <strain evidence="4 5">DSM 6842</strain>
    </source>
</reference>
<dbReference type="GO" id="GO:0045333">
    <property type="term" value="P:cellular respiration"/>
    <property type="evidence" value="ECO:0007669"/>
    <property type="project" value="InterPro"/>
</dbReference>
<proteinExistence type="inferred from homology"/>
<evidence type="ECO:0000313" key="5">
    <source>
        <dbReference type="Proteomes" id="UP000016480"/>
    </source>
</evidence>
<dbReference type="InterPro" id="IPR023393">
    <property type="entry name" value="START-like_dom_sf"/>
</dbReference>
<protein>
    <recommendedName>
        <fullName evidence="3">Coenzyme Q-binding protein COQ10 START domain-containing protein</fullName>
    </recommendedName>
</protein>
<dbReference type="PANTHER" id="PTHR12901:SF10">
    <property type="entry name" value="COENZYME Q-BINDING PROTEIN COQ10, MITOCHONDRIAL"/>
    <property type="match status" value="1"/>
</dbReference>
<dbReference type="GO" id="GO:0048039">
    <property type="term" value="F:ubiquinone binding"/>
    <property type="evidence" value="ECO:0007669"/>
    <property type="project" value="InterPro"/>
</dbReference>
<dbReference type="Proteomes" id="UP000016480">
    <property type="component" value="Unassembled WGS sequence"/>
</dbReference>
<dbReference type="EMBL" id="AHCD03000034">
    <property type="protein sequence ID" value="KAF7786931.1"/>
    <property type="molecule type" value="Genomic_DNA"/>
</dbReference>
<dbReference type="InterPro" id="IPR044996">
    <property type="entry name" value="COQ10-like"/>
</dbReference>
<evidence type="ECO:0000313" key="4">
    <source>
        <dbReference type="EMBL" id="KAF7786931.1"/>
    </source>
</evidence>
<gene>
    <name evidence="4" type="ORF">PRUB_a3749</name>
</gene>
<accession>A0A8T0CA38</accession>